<evidence type="ECO:0000313" key="6">
    <source>
        <dbReference type="Proteomes" id="UP000596977"/>
    </source>
</evidence>
<name>A0A916RE93_9HYPH</name>
<dbReference type="Gene3D" id="2.40.420.20">
    <property type="match status" value="1"/>
</dbReference>
<evidence type="ECO:0000259" key="4">
    <source>
        <dbReference type="Pfam" id="PF25954"/>
    </source>
</evidence>
<dbReference type="Proteomes" id="UP000596977">
    <property type="component" value="Unassembled WGS sequence"/>
</dbReference>
<evidence type="ECO:0000259" key="3">
    <source>
        <dbReference type="Pfam" id="PF25917"/>
    </source>
</evidence>
<dbReference type="EMBL" id="BMKB01000003">
    <property type="protein sequence ID" value="GGA49233.1"/>
    <property type="molecule type" value="Genomic_DNA"/>
</dbReference>
<feature type="domain" description="Multidrug resistance protein MdtA-like barrel-sandwich hybrid" evidence="3">
    <location>
        <begin position="117"/>
        <end position="242"/>
    </location>
</feature>
<protein>
    <submittedName>
        <fullName evidence="5">Hemolysin D</fullName>
    </submittedName>
</protein>
<dbReference type="InterPro" id="IPR058625">
    <property type="entry name" value="MdtA-like_BSH"/>
</dbReference>
<dbReference type="SUPFAM" id="SSF111369">
    <property type="entry name" value="HlyD-like secretion proteins"/>
    <property type="match status" value="1"/>
</dbReference>
<accession>A0A916RE93</accession>
<evidence type="ECO:0000256" key="1">
    <source>
        <dbReference type="ARBA" id="ARBA00009477"/>
    </source>
</evidence>
<dbReference type="Gene3D" id="1.10.287.470">
    <property type="entry name" value="Helix hairpin bin"/>
    <property type="match status" value="1"/>
</dbReference>
<comment type="similarity">
    <text evidence="1">Belongs to the membrane fusion protein (MFP) (TC 8.A.1) family.</text>
</comment>
<dbReference type="NCBIfam" id="TIGR01730">
    <property type="entry name" value="RND_mfp"/>
    <property type="match status" value="1"/>
</dbReference>
<keyword evidence="2" id="KW-1133">Transmembrane helix</keyword>
<dbReference type="Gene3D" id="2.40.30.170">
    <property type="match status" value="1"/>
</dbReference>
<dbReference type="InterPro" id="IPR006143">
    <property type="entry name" value="RND_pump_MFP"/>
</dbReference>
<feature type="domain" description="CusB-like beta-barrel" evidence="4">
    <location>
        <begin position="252"/>
        <end position="316"/>
    </location>
</feature>
<dbReference type="PANTHER" id="PTHR30469">
    <property type="entry name" value="MULTIDRUG RESISTANCE PROTEIN MDTA"/>
    <property type="match status" value="1"/>
</dbReference>
<dbReference type="Pfam" id="PF25954">
    <property type="entry name" value="Beta-barrel_RND_2"/>
    <property type="match status" value="1"/>
</dbReference>
<feature type="transmembrane region" description="Helical" evidence="2">
    <location>
        <begin position="12"/>
        <end position="32"/>
    </location>
</feature>
<reference evidence="5 6" key="1">
    <citation type="journal article" date="2014" name="Int. J. Syst. Evol. Microbiol.">
        <title>Complete genome sequence of Corynebacterium casei LMG S-19264T (=DSM 44701T), isolated from a smear-ripened cheese.</title>
        <authorList>
            <consortium name="US DOE Joint Genome Institute (JGI-PGF)"/>
            <person name="Walter F."/>
            <person name="Albersmeier A."/>
            <person name="Kalinowski J."/>
            <person name="Ruckert C."/>
        </authorList>
    </citation>
    <scope>NUCLEOTIDE SEQUENCE [LARGE SCALE GENOMIC DNA]</scope>
    <source>
        <strain evidence="5 6">CGMCC 1.15896</strain>
    </source>
</reference>
<dbReference type="PANTHER" id="PTHR30469:SF29">
    <property type="entry name" value="BLR2860 PROTEIN"/>
    <property type="match status" value="1"/>
</dbReference>
<organism evidence="5 6">
    <name type="scientific">Pelagibacterium lentulum</name>
    <dbReference type="NCBI Taxonomy" id="2029865"/>
    <lineage>
        <taxon>Bacteria</taxon>
        <taxon>Pseudomonadati</taxon>
        <taxon>Pseudomonadota</taxon>
        <taxon>Alphaproteobacteria</taxon>
        <taxon>Hyphomicrobiales</taxon>
        <taxon>Devosiaceae</taxon>
        <taxon>Pelagibacterium</taxon>
    </lineage>
</organism>
<dbReference type="GO" id="GO:0015562">
    <property type="term" value="F:efflux transmembrane transporter activity"/>
    <property type="evidence" value="ECO:0007669"/>
    <property type="project" value="TreeGrafter"/>
</dbReference>
<dbReference type="AlphaFoldDB" id="A0A916RE93"/>
<comment type="caution">
    <text evidence="5">The sequence shown here is derived from an EMBL/GenBank/DDBJ whole genome shotgun (WGS) entry which is preliminary data.</text>
</comment>
<dbReference type="InterPro" id="IPR058792">
    <property type="entry name" value="Beta-barrel_RND_2"/>
</dbReference>
<dbReference type="Pfam" id="PF25917">
    <property type="entry name" value="BSH_RND"/>
    <property type="match status" value="1"/>
</dbReference>
<gene>
    <name evidence="5" type="ORF">GCM10011499_18870</name>
</gene>
<dbReference type="Gene3D" id="2.40.50.100">
    <property type="match status" value="1"/>
</dbReference>
<dbReference type="GO" id="GO:1990281">
    <property type="term" value="C:efflux pump complex"/>
    <property type="evidence" value="ECO:0007669"/>
    <property type="project" value="TreeGrafter"/>
</dbReference>
<sequence length="400" mass="42508">MGTLSMRFLKSYGIAFLIVLGIATWMITGTLVEGGRGPGQGERPMIDVVDGDGGPLRGFLEAVGIISSDEEEQTSEAVALAQTEPEPVMNVRVVTSNAEDMPLIISLRGRTQANAVVAARAETSGIVRQVHVTKGEFVNEGDLLCTLNQGTRQAQLSTAEAALEQARADLENNRALRERGVAPANTARQFEVALLSAQANYDEALTEFERTEIHAEVSGIIEDPLVTVGSLLSAGSECATIVQLDPMVFIGEVAEARVGLLDVGEDAMITTVTGQEAVGRVRFVSATANQASRTFGIEIEIPNADSAIRDGITAEAFIQVGSEQAHLLPQSALTLDSDGVLGIRTVEEGNIVAFHPIEILRDTRDGVWLTGLPDTAEVITLGQEYVQSGQTVRVSRGDEA</sequence>
<evidence type="ECO:0000256" key="2">
    <source>
        <dbReference type="SAM" id="Phobius"/>
    </source>
</evidence>
<keyword evidence="2" id="KW-0472">Membrane</keyword>
<proteinExistence type="inferred from homology"/>
<evidence type="ECO:0000313" key="5">
    <source>
        <dbReference type="EMBL" id="GGA49233.1"/>
    </source>
</evidence>
<keyword evidence="2" id="KW-0812">Transmembrane</keyword>
<keyword evidence="6" id="KW-1185">Reference proteome</keyword>